<dbReference type="eggNOG" id="COG1064">
    <property type="taxonomic scope" value="Bacteria"/>
</dbReference>
<evidence type="ECO:0000313" key="7">
    <source>
        <dbReference type="EMBL" id="ETX29813.1"/>
    </source>
</evidence>
<sequence length="369" mass="39117">MKVTGYGTTAADRDLVPVTFDRAEPRAGEVEIEITHCGMCHSDLHQVRDDWGNTIFPCVPGHEIVGVVRKAGRDVTKFAEGDRVGVGCMVDSCQDCPECRAGDEQYCSGPHSCTMTYNGTKIPSGINTYGGYTSRIVVREEFVLRIPEGLRSEAAAPILCAGITVYNPMKHFGLKTGQRLAVAGVGGLGHMAIKIGKALGAEVIALTRSLDKAEEIRGFGADRVVSSQDPDAMAELAGSVDMMINTIPVAFDVAPYISLMRHDGNLCIVGNMIELEAFSPGPLVFNRITLSGSLIGGIAETQEVLDLCAAHGIEPAIETVGARDINDVLATLEKGGAGHFRHVIDMSTLADTGATPIADPVRDHALAAE</sequence>
<dbReference type="InterPro" id="IPR013154">
    <property type="entry name" value="ADH-like_N"/>
</dbReference>
<dbReference type="Pfam" id="PF08240">
    <property type="entry name" value="ADH_N"/>
    <property type="match status" value="1"/>
</dbReference>
<dbReference type="InterPro" id="IPR013149">
    <property type="entry name" value="ADH-like_C"/>
</dbReference>
<dbReference type="PROSITE" id="PS00059">
    <property type="entry name" value="ADH_ZINC"/>
    <property type="match status" value="1"/>
</dbReference>
<comment type="cofactor">
    <cofactor evidence="1 5">
        <name>Zn(2+)</name>
        <dbReference type="ChEBI" id="CHEBI:29105"/>
    </cofactor>
</comment>
<dbReference type="PANTHER" id="PTHR42683">
    <property type="entry name" value="ALDEHYDE REDUCTASE"/>
    <property type="match status" value="1"/>
</dbReference>
<protein>
    <submittedName>
        <fullName evidence="7">Hydroxyacid dehydrogenase</fullName>
    </submittedName>
</protein>
<evidence type="ECO:0000256" key="2">
    <source>
        <dbReference type="ARBA" id="ARBA00022723"/>
    </source>
</evidence>
<dbReference type="InterPro" id="IPR011032">
    <property type="entry name" value="GroES-like_sf"/>
</dbReference>
<dbReference type="Gene3D" id="3.40.50.720">
    <property type="entry name" value="NAD(P)-binding Rossmann-like Domain"/>
    <property type="match status" value="1"/>
</dbReference>
<keyword evidence="4" id="KW-0560">Oxidoreductase</keyword>
<dbReference type="FunFam" id="3.40.50.720:FF:000022">
    <property type="entry name" value="Cinnamyl alcohol dehydrogenase"/>
    <property type="match status" value="1"/>
</dbReference>
<dbReference type="InterPro" id="IPR002328">
    <property type="entry name" value="ADH_Zn_CS"/>
</dbReference>
<organism evidence="7 8">
    <name type="scientific">Roseivivax isoporae LMG 25204</name>
    <dbReference type="NCBI Taxonomy" id="1449351"/>
    <lineage>
        <taxon>Bacteria</taxon>
        <taxon>Pseudomonadati</taxon>
        <taxon>Pseudomonadota</taxon>
        <taxon>Alphaproteobacteria</taxon>
        <taxon>Rhodobacterales</taxon>
        <taxon>Roseobacteraceae</taxon>
        <taxon>Roseivivax</taxon>
    </lineage>
</organism>
<keyword evidence="2 5" id="KW-0479">Metal-binding</keyword>
<dbReference type="EMBL" id="JAME01000007">
    <property type="protein sequence ID" value="ETX29813.1"/>
    <property type="molecule type" value="Genomic_DNA"/>
</dbReference>
<dbReference type="GO" id="GO:0008106">
    <property type="term" value="F:alcohol dehydrogenase (NADP+) activity"/>
    <property type="evidence" value="ECO:0007669"/>
    <property type="project" value="UniProtKB-ARBA"/>
</dbReference>
<evidence type="ECO:0000259" key="6">
    <source>
        <dbReference type="SMART" id="SM00829"/>
    </source>
</evidence>
<keyword evidence="8" id="KW-1185">Reference proteome</keyword>
<proteinExistence type="inferred from homology"/>
<dbReference type="OrthoDB" id="5295340at2"/>
<dbReference type="Pfam" id="PF00107">
    <property type="entry name" value="ADH_zinc_N"/>
    <property type="match status" value="1"/>
</dbReference>
<dbReference type="STRING" id="1449351.RISW2_21420"/>
<reference evidence="7 8" key="1">
    <citation type="submission" date="2014-01" db="EMBL/GenBank/DDBJ databases">
        <title>Roseivivax isoporae LMG 25204 Genome Sequencing.</title>
        <authorList>
            <person name="Lai Q."/>
            <person name="Li G."/>
            <person name="Shao Z."/>
        </authorList>
    </citation>
    <scope>NUCLEOTIDE SEQUENCE [LARGE SCALE GENOMIC DNA]</scope>
    <source>
        <strain evidence="7 8">LMG 25204</strain>
    </source>
</reference>
<dbReference type="RefSeq" id="WP_043768193.1">
    <property type="nucleotide sequence ID" value="NZ_JAME01000007.1"/>
</dbReference>
<feature type="domain" description="Enoyl reductase (ER)" evidence="6">
    <location>
        <begin position="10"/>
        <end position="344"/>
    </location>
</feature>
<dbReference type="Gene3D" id="3.90.180.10">
    <property type="entry name" value="Medium-chain alcohol dehydrogenases, catalytic domain"/>
    <property type="match status" value="1"/>
</dbReference>
<dbReference type="InterPro" id="IPR047109">
    <property type="entry name" value="CAD-like"/>
</dbReference>
<dbReference type="CDD" id="cd05283">
    <property type="entry name" value="CAD1"/>
    <property type="match status" value="1"/>
</dbReference>
<name>X7FAR6_9RHOB</name>
<keyword evidence="3 5" id="KW-0862">Zinc</keyword>
<accession>X7FAR6</accession>
<dbReference type="Proteomes" id="UP000023430">
    <property type="component" value="Unassembled WGS sequence"/>
</dbReference>
<dbReference type="SMART" id="SM00829">
    <property type="entry name" value="PKS_ER"/>
    <property type="match status" value="1"/>
</dbReference>
<comment type="similarity">
    <text evidence="5">Belongs to the zinc-containing alcohol dehydrogenase family.</text>
</comment>
<evidence type="ECO:0000256" key="1">
    <source>
        <dbReference type="ARBA" id="ARBA00001947"/>
    </source>
</evidence>
<gene>
    <name evidence="7" type="ORF">RISW2_21420</name>
</gene>
<evidence type="ECO:0000256" key="4">
    <source>
        <dbReference type="ARBA" id="ARBA00023002"/>
    </source>
</evidence>
<dbReference type="AlphaFoldDB" id="X7FAR6"/>
<dbReference type="InterPro" id="IPR036291">
    <property type="entry name" value="NAD(P)-bd_dom_sf"/>
</dbReference>
<comment type="caution">
    <text evidence="7">The sequence shown here is derived from an EMBL/GenBank/DDBJ whole genome shotgun (WGS) entry which is preliminary data.</text>
</comment>
<dbReference type="PATRIC" id="fig|1449351.3.peg.1320"/>
<evidence type="ECO:0000256" key="3">
    <source>
        <dbReference type="ARBA" id="ARBA00022833"/>
    </source>
</evidence>
<dbReference type="GO" id="GO:0008270">
    <property type="term" value="F:zinc ion binding"/>
    <property type="evidence" value="ECO:0007669"/>
    <property type="project" value="InterPro"/>
</dbReference>
<dbReference type="SUPFAM" id="SSF51735">
    <property type="entry name" value="NAD(P)-binding Rossmann-fold domains"/>
    <property type="match status" value="1"/>
</dbReference>
<evidence type="ECO:0000256" key="5">
    <source>
        <dbReference type="RuleBase" id="RU361277"/>
    </source>
</evidence>
<evidence type="ECO:0000313" key="8">
    <source>
        <dbReference type="Proteomes" id="UP000023430"/>
    </source>
</evidence>
<dbReference type="SUPFAM" id="SSF50129">
    <property type="entry name" value="GroES-like"/>
    <property type="match status" value="1"/>
</dbReference>
<dbReference type="InterPro" id="IPR020843">
    <property type="entry name" value="ER"/>
</dbReference>